<proteinExistence type="predicted"/>
<feature type="compositionally biased region" description="Low complexity" evidence="1">
    <location>
        <begin position="40"/>
        <end position="52"/>
    </location>
</feature>
<feature type="region of interest" description="Disordered" evidence="1">
    <location>
        <begin position="38"/>
        <end position="61"/>
    </location>
</feature>
<evidence type="ECO:0000313" key="3">
    <source>
        <dbReference type="Proteomes" id="UP001500469"/>
    </source>
</evidence>
<evidence type="ECO:0000256" key="1">
    <source>
        <dbReference type="SAM" id="MobiDB-lite"/>
    </source>
</evidence>
<organism evidence="2 3">
    <name type="scientific">Algoriphagus jejuensis</name>
    <dbReference type="NCBI Taxonomy" id="419934"/>
    <lineage>
        <taxon>Bacteria</taxon>
        <taxon>Pseudomonadati</taxon>
        <taxon>Bacteroidota</taxon>
        <taxon>Cytophagia</taxon>
        <taxon>Cytophagales</taxon>
        <taxon>Cyclobacteriaceae</taxon>
        <taxon>Algoriphagus</taxon>
    </lineage>
</organism>
<reference evidence="2 3" key="1">
    <citation type="journal article" date="2019" name="Int. J. Syst. Evol. Microbiol.">
        <title>The Global Catalogue of Microorganisms (GCM) 10K type strain sequencing project: providing services to taxonomists for standard genome sequencing and annotation.</title>
        <authorList>
            <consortium name="The Broad Institute Genomics Platform"/>
            <consortium name="The Broad Institute Genome Sequencing Center for Infectious Disease"/>
            <person name="Wu L."/>
            <person name="Ma J."/>
        </authorList>
    </citation>
    <scope>NUCLEOTIDE SEQUENCE [LARGE SCALE GENOMIC DNA]</scope>
    <source>
        <strain evidence="2 3">JCM 16112</strain>
    </source>
</reference>
<sequence length="61" mass="6927">MQIFPINKLVEGTKLSTKTELHWRKKIRGIAYRLHQKIGSSTSEASHHATTADLKLNNAKK</sequence>
<comment type="caution">
    <text evidence="2">The sequence shown here is derived from an EMBL/GenBank/DDBJ whole genome shotgun (WGS) entry which is preliminary data.</text>
</comment>
<keyword evidence="3" id="KW-1185">Reference proteome</keyword>
<name>A0ABN1N1E4_9BACT</name>
<protein>
    <submittedName>
        <fullName evidence="2">Uncharacterized protein</fullName>
    </submittedName>
</protein>
<dbReference type="EMBL" id="BAAAFI010000012">
    <property type="protein sequence ID" value="GAA0879403.1"/>
    <property type="molecule type" value="Genomic_DNA"/>
</dbReference>
<accession>A0ABN1N1E4</accession>
<evidence type="ECO:0000313" key="2">
    <source>
        <dbReference type="EMBL" id="GAA0879403.1"/>
    </source>
</evidence>
<dbReference type="Proteomes" id="UP001500469">
    <property type="component" value="Unassembled WGS sequence"/>
</dbReference>
<gene>
    <name evidence="2" type="ORF">GCM10009119_23710</name>
</gene>